<gene>
    <name evidence="2" type="ORF">Cgig2_001508</name>
</gene>
<keyword evidence="1" id="KW-0812">Transmembrane</keyword>
<keyword evidence="1" id="KW-1133">Transmembrane helix</keyword>
<dbReference type="PANTHER" id="PTHR46087:SF9">
    <property type="entry name" value="ARM REPEAT SUPERFAMILY PROTEIN"/>
    <property type="match status" value="1"/>
</dbReference>
<organism evidence="2 3">
    <name type="scientific">Carnegiea gigantea</name>
    <dbReference type="NCBI Taxonomy" id="171969"/>
    <lineage>
        <taxon>Eukaryota</taxon>
        <taxon>Viridiplantae</taxon>
        <taxon>Streptophyta</taxon>
        <taxon>Embryophyta</taxon>
        <taxon>Tracheophyta</taxon>
        <taxon>Spermatophyta</taxon>
        <taxon>Magnoliopsida</taxon>
        <taxon>eudicotyledons</taxon>
        <taxon>Gunneridae</taxon>
        <taxon>Pentapetalae</taxon>
        <taxon>Caryophyllales</taxon>
        <taxon>Cactineae</taxon>
        <taxon>Cactaceae</taxon>
        <taxon>Cactoideae</taxon>
        <taxon>Echinocereeae</taxon>
        <taxon>Carnegiea</taxon>
    </lineage>
</organism>
<sequence length="1097" mass="121467">MAIEMANPVDWLKKGVQRETDKTIGRGDVGGVEDKKRKKVWERMSVVSGVISRQVLPACGSLCVFCPGVRTRSRQPIKRYKKLIADIFPKTQDGEANERMIGKLCEYAAKNPLRIPKITSNLEQRFYKELRNGNFNASKIVMCIYRKLLSSCNEQMPLFAGSLLSIMDILLDQTGQDEMRIIGCQTLFVFVSTIKPHLIDGTFIFNLEGFIPKLCQLAQEVGEDERGFKLRAAGVQALSSMIWFMGEHSHMLPEFDNVVTVVLENYSSPQQNTGNDTDKQDSEGQWVKEVRKDEGHAVPSPGVMARVPSWRAIVNTKGELSVAGEDFQNPGFWSRVCLTNMAKLSKEATTIRRVLDSLFRYFDNGHMWSSKHGLACPVLKDLQAVMESSGHSTHLLLSLLVKHLDHKNVIQQPEILLEIVKVTTSLAEHAKVEPSVALLGAVGDIMKHLRKSMQFSLDDSKLGASVVKNNNGFHELIDECLVQLANKVGDAGPILDIMAVMLENISSVTTVARTTISAVFRTAQIIAALPNLSYQNKARYYPSMKIACFLVYLQFFACISSFNYVYLLFDAFLLGLLHFKQAHLAFPEALFHQLLPAMVHQDHETRIGAHRIFSVVLVPSSVAPCKNSTQPTSGKAAHILRSLSRTVSAFSSSAALFEKLRKERSGSKENVLLSEENSNNGVLNRLKSSFGRADSMKNLVPEAAEEGPLSSLTKEVEGISLRLSSRQITLLLSSIWAQSISPENTPENYEAISHTYSLVLLFARGKLAFSLRGISLADGGPLPPSRCRSLFTLSTSMIIFSAKAYEIHSLVSCAKATLNNKLVDPFLCLVGDSKLQAVNKNSIILFGSGQDDLSASRYLSEITITDDQTREFFASEIVKSLEKIKDAEICTIREQLLSEFLPDDVCPLGAQLFETPGKIYELDSRMSVSHHRAASIFSIDGDPLPGNQPKQELQLTMDTSSLLSVSQLLDSVLETSNQGGRVSVSIAPELPYKEMATHCEALLTYKQKKMSHLISTQRQESLFNFSFDDADAETNKTAPLPMAVNTFEPNITMPPNNPLPTISPMAMLCAAEFLQQPEQFKLPVSSPYDNFLKAAGC</sequence>
<dbReference type="EMBL" id="JAKOGI010000019">
    <property type="protein sequence ID" value="KAJ8449852.1"/>
    <property type="molecule type" value="Genomic_DNA"/>
</dbReference>
<proteinExistence type="predicted"/>
<dbReference type="SUPFAM" id="SSF48371">
    <property type="entry name" value="ARM repeat"/>
    <property type="match status" value="1"/>
</dbReference>
<evidence type="ECO:0000313" key="2">
    <source>
        <dbReference type="EMBL" id="KAJ8449852.1"/>
    </source>
</evidence>
<keyword evidence="3" id="KW-1185">Reference proteome</keyword>
<protein>
    <submittedName>
        <fullName evidence="2">Uncharacterized protein</fullName>
    </submittedName>
</protein>
<dbReference type="AlphaFoldDB" id="A0A9Q1KWG4"/>
<keyword evidence="1" id="KW-0472">Membrane</keyword>
<dbReference type="PANTHER" id="PTHR46087">
    <property type="entry name" value="PUTATIVE, EXPRESSED-RELATED"/>
    <property type="match status" value="1"/>
</dbReference>
<dbReference type="Proteomes" id="UP001153076">
    <property type="component" value="Unassembled WGS sequence"/>
</dbReference>
<dbReference type="InterPro" id="IPR049152">
    <property type="entry name" value="EFR3-like_ARM"/>
</dbReference>
<comment type="caution">
    <text evidence="2">The sequence shown here is derived from an EMBL/GenBank/DDBJ whole genome shotgun (WGS) entry which is preliminary data.</text>
</comment>
<accession>A0A9Q1KWG4</accession>
<name>A0A9Q1KWG4_9CARY</name>
<reference evidence="2" key="1">
    <citation type="submission" date="2022-04" db="EMBL/GenBank/DDBJ databases">
        <title>Carnegiea gigantea Genome sequencing and assembly v2.</title>
        <authorList>
            <person name="Copetti D."/>
            <person name="Sanderson M.J."/>
            <person name="Burquez A."/>
            <person name="Wojciechowski M.F."/>
        </authorList>
    </citation>
    <scope>NUCLEOTIDE SEQUENCE</scope>
    <source>
        <strain evidence="2">SGP5-SGP5p</strain>
        <tissue evidence="2">Aerial part</tissue>
    </source>
</reference>
<evidence type="ECO:0000313" key="3">
    <source>
        <dbReference type="Proteomes" id="UP001153076"/>
    </source>
</evidence>
<dbReference type="InterPro" id="IPR016024">
    <property type="entry name" value="ARM-type_fold"/>
</dbReference>
<feature type="transmembrane region" description="Helical" evidence="1">
    <location>
        <begin position="549"/>
        <end position="577"/>
    </location>
</feature>
<dbReference type="OrthoDB" id="19232at2759"/>
<dbReference type="InterPro" id="IPR055296">
    <property type="entry name" value="SRL2-like"/>
</dbReference>
<dbReference type="Pfam" id="PF21052">
    <property type="entry name" value="EFR3_ARM"/>
    <property type="match status" value="1"/>
</dbReference>
<evidence type="ECO:0000256" key="1">
    <source>
        <dbReference type="SAM" id="Phobius"/>
    </source>
</evidence>